<name>A0A0K0Y8U8_9RHOB</name>
<keyword evidence="4" id="KW-1185">Reference proteome</keyword>
<dbReference type="AlphaFoldDB" id="A0A0K0Y8U8"/>
<keyword evidence="2" id="KW-0472">Membrane</keyword>
<evidence type="ECO:0000256" key="2">
    <source>
        <dbReference type="SAM" id="Phobius"/>
    </source>
</evidence>
<dbReference type="OrthoDB" id="7728331at2"/>
<sequence length="189" mass="21404">MRITTDTPDLLILRFTRWKASLFFTVLTGLGLWGGVKLAYNPDAGLFALLLWLFLTVLWTTLFALTFMERSMLVLNAQTGEADFRHATAIGLHRHKWPLSEVQSTRVTRRRTDGPAIDDPKRLMTLYVREGMDEGRHKLTNGAMPAEDVLAASARVSDWMKDWRANRQKPDDGSSHANRSAELSEKTST</sequence>
<organism evidence="3 4">
    <name type="scientific">Octadecabacter temperatus</name>
    <dbReference type="NCBI Taxonomy" id="1458307"/>
    <lineage>
        <taxon>Bacteria</taxon>
        <taxon>Pseudomonadati</taxon>
        <taxon>Pseudomonadota</taxon>
        <taxon>Alphaproteobacteria</taxon>
        <taxon>Rhodobacterales</taxon>
        <taxon>Roseobacteraceae</taxon>
        <taxon>Octadecabacter</taxon>
    </lineage>
</organism>
<feature type="transmembrane region" description="Helical" evidence="2">
    <location>
        <begin position="46"/>
        <end position="68"/>
    </location>
</feature>
<dbReference type="STRING" id="1458307.OSB_27680"/>
<dbReference type="RefSeq" id="WP_049835507.1">
    <property type="nucleotide sequence ID" value="NZ_CP012160.1"/>
</dbReference>
<evidence type="ECO:0000313" key="4">
    <source>
        <dbReference type="Proteomes" id="UP000067444"/>
    </source>
</evidence>
<feature type="transmembrane region" description="Helical" evidence="2">
    <location>
        <begin position="20"/>
        <end position="40"/>
    </location>
</feature>
<reference evidence="3 4" key="1">
    <citation type="journal article" date="2015" name="Genome Announc.">
        <title>Closed Genome Sequence of Octadecabacter temperatus SB1, the First Mesophilic Species of the Genus Octadecabacter.</title>
        <authorList>
            <person name="Voget S."/>
            <person name="Billerbeck S."/>
            <person name="Simon M."/>
            <person name="Daniel R."/>
        </authorList>
    </citation>
    <scope>NUCLEOTIDE SEQUENCE [LARGE SCALE GENOMIC DNA]</scope>
    <source>
        <strain evidence="3 4">SB1</strain>
    </source>
</reference>
<proteinExistence type="predicted"/>
<dbReference type="EMBL" id="CP012160">
    <property type="protein sequence ID" value="AKS47292.1"/>
    <property type="molecule type" value="Genomic_DNA"/>
</dbReference>
<evidence type="ECO:0000256" key="1">
    <source>
        <dbReference type="SAM" id="MobiDB-lite"/>
    </source>
</evidence>
<accession>A0A0K0Y8U8</accession>
<dbReference type="KEGG" id="otm:OSB_27680"/>
<dbReference type="Proteomes" id="UP000067444">
    <property type="component" value="Chromosome"/>
</dbReference>
<feature type="region of interest" description="Disordered" evidence="1">
    <location>
        <begin position="161"/>
        <end position="189"/>
    </location>
</feature>
<keyword evidence="2" id="KW-0812">Transmembrane</keyword>
<gene>
    <name evidence="3" type="ORF">OSB_27680</name>
</gene>
<protein>
    <submittedName>
        <fullName evidence="3">Uncharacterized protein</fullName>
    </submittedName>
</protein>
<feature type="compositionally biased region" description="Basic and acidic residues" evidence="1">
    <location>
        <begin position="161"/>
        <end position="174"/>
    </location>
</feature>
<evidence type="ECO:0000313" key="3">
    <source>
        <dbReference type="EMBL" id="AKS47292.1"/>
    </source>
</evidence>
<keyword evidence="2" id="KW-1133">Transmembrane helix</keyword>